<dbReference type="InterPro" id="IPR011527">
    <property type="entry name" value="ABC1_TM_dom"/>
</dbReference>
<dbReference type="PROSITE" id="PS00211">
    <property type="entry name" value="ABC_TRANSPORTER_1"/>
    <property type="match status" value="1"/>
</dbReference>
<evidence type="ECO:0000256" key="2">
    <source>
        <dbReference type="ARBA" id="ARBA00022692"/>
    </source>
</evidence>
<reference evidence="10 11" key="2">
    <citation type="journal article" date="2016" name="Environ. Microbiol. Rep.">
        <title>Metagenomic evidence for the presence of phototrophic Gemmatimonadetes bacteria in diverse environments.</title>
        <authorList>
            <person name="Zeng Y."/>
            <person name="Baumbach J."/>
            <person name="Barbosa E.G."/>
            <person name="Azevedo V."/>
            <person name="Zhang C."/>
            <person name="Koblizek M."/>
        </authorList>
    </citation>
    <scope>NUCLEOTIDE SEQUENCE [LARGE SCALE GENOMIC DNA]</scope>
    <source>
        <strain evidence="10 11">AP64</strain>
    </source>
</reference>
<name>A0A143BP53_9BACT</name>
<feature type="transmembrane region" description="Helical" evidence="7">
    <location>
        <begin position="256"/>
        <end position="275"/>
    </location>
</feature>
<feature type="transmembrane region" description="Helical" evidence="7">
    <location>
        <begin position="34"/>
        <end position="54"/>
    </location>
</feature>
<feature type="transmembrane region" description="Helical" evidence="7">
    <location>
        <begin position="295"/>
        <end position="315"/>
    </location>
</feature>
<evidence type="ECO:0000256" key="6">
    <source>
        <dbReference type="ARBA" id="ARBA00023136"/>
    </source>
</evidence>
<dbReference type="PANTHER" id="PTHR43394:SF1">
    <property type="entry name" value="ATP-BINDING CASSETTE SUB-FAMILY B MEMBER 10, MITOCHONDRIAL"/>
    <property type="match status" value="1"/>
</dbReference>
<dbReference type="GO" id="GO:0015421">
    <property type="term" value="F:ABC-type oligopeptide transporter activity"/>
    <property type="evidence" value="ECO:0007669"/>
    <property type="project" value="TreeGrafter"/>
</dbReference>
<dbReference type="PROSITE" id="PS50893">
    <property type="entry name" value="ABC_TRANSPORTER_2"/>
    <property type="match status" value="1"/>
</dbReference>
<dbReference type="InterPro" id="IPR003439">
    <property type="entry name" value="ABC_transporter-like_ATP-bd"/>
</dbReference>
<proteinExistence type="predicted"/>
<evidence type="ECO:0000313" key="10">
    <source>
        <dbReference type="EMBL" id="AMW06849.1"/>
    </source>
</evidence>
<dbReference type="PANTHER" id="PTHR43394">
    <property type="entry name" value="ATP-DEPENDENT PERMEASE MDL1, MITOCHONDRIAL"/>
    <property type="match status" value="1"/>
</dbReference>
<dbReference type="PROSITE" id="PS50929">
    <property type="entry name" value="ABC_TM1F"/>
    <property type="match status" value="1"/>
</dbReference>
<keyword evidence="3" id="KW-0547">Nucleotide-binding</keyword>
<evidence type="ECO:0000259" key="8">
    <source>
        <dbReference type="PROSITE" id="PS50893"/>
    </source>
</evidence>
<dbReference type="Pfam" id="PF00005">
    <property type="entry name" value="ABC_tran"/>
    <property type="match status" value="1"/>
</dbReference>
<dbReference type="SUPFAM" id="SSF52540">
    <property type="entry name" value="P-loop containing nucleoside triphosphate hydrolases"/>
    <property type="match status" value="1"/>
</dbReference>
<evidence type="ECO:0000259" key="9">
    <source>
        <dbReference type="PROSITE" id="PS50929"/>
    </source>
</evidence>
<dbReference type="InterPro" id="IPR036640">
    <property type="entry name" value="ABC1_TM_sf"/>
</dbReference>
<keyword evidence="4" id="KW-0067">ATP-binding</keyword>
<dbReference type="KEGG" id="gph:GEMMAAP_13270"/>
<dbReference type="EMBL" id="CP011454">
    <property type="protein sequence ID" value="AMW06849.1"/>
    <property type="molecule type" value="Genomic_DNA"/>
</dbReference>
<sequence>MNGAGEADHSPRPRFSAKPLARLLPLVRPYRTRLAVAFVFLVIAAAAGLVFPAVMRYLLDAAFEQKDKLALDRIAIGLVLVFAVQAAANFVQVYLLSSSTERIVAGLRARTFAHLIRLSPAFFTERRTGELTSRLSSDLGLMQSLLSTWVSELSRQSLFLIGGAVMMFVTNFRLTITTLAVVPLVVGAAIFFGRSLRKASTSVQDRIAEAMGMADESFGAIRTVQSFTREAEETRRFGASLRELVGVAVHRSRTRALFFSVVGFVAFGAVAAVLWQGGTQVLAGKLTAGTLVAFLFYALFVAAAVGSLATLFGNFQEAVGAATRVWELLDTKPSVRDPEVPLSLPAPLRGAVCFENVAFRYMPQQPDVISGISLEMGQGEVVALVGRSGAGKTTIASLLPRFWDVTQGRITLDGLDIRDLALDTLRGAIGIVPQEPVLFSGTIRENIAYANPRASEAEIVRAAQAAHAWEFIAKLPDGLETRVGERGVKLSGGQRQRVAIARVFLKNPAVVILDEATSSLDTESERYVEAALEDLLEGRTTLIIAHRLSTVRRADRVIVLDAGRIVETGTHETLVDQEDGLYARLYAAI</sequence>
<dbReference type="Proteomes" id="UP000076404">
    <property type="component" value="Chromosome"/>
</dbReference>
<feature type="transmembrane region" description="Helical" evidence="7">
    <location>
        <begin position="74"/>
        <end position="95"/>
    </location>
</feature>
<keyword evidence="6 7" id="KW-0472">Membrane</keyword>
<dbReference type="GO" id="GO:0005886">
    <property type="term" value="C:plasma membrane"/>
    <property type="evidence" value="ECO:0007669"/>
    <property type="project" value="UniProtKB-SubCell"/>
</dbReference>
<dbReference type="GO" id="GO:0016887">
    <property type="term" value="F:ATP hydrolysis activity"/>
    <property type="evidence" value="ECO:0007669"/>
    <property type="project" value="InterPro"/>
</dbReference>
<keyword evidence="11" id="KW-1185">Reference proteome</keyword>
<dbReference type="FunFam" id="3.40.50.300:FF:000218">
    <property type="entry name" value="Multidrug ABC transporter ATP-binding protein"/>
    <property type="match status" value="1"/>
</dbReference>
<reference evidence="10 11" key="1">
    <citation type="journal article" date="2014" name="Proc. Natl. Acad. Sci. U.S.A.">
        <title>Functional type 2 photosynthetic reaction centers found in the rare bacterial phylum Gemmatimonadetes.</title>
        <authorList>
            <person name="Zeng Y."/>
            <person name="Feng F."/>
            <person name="Medova H."/>
            <person name="Dean J."/>
            <person name="Koblizek M."/>
        </authorList>
    </citation>
    <scope>NUCLEOTIDE SEQUENCE [LARGE SCALE GENOMIC DNA]</scope>
    <source>
        <strain evidence="10 11">AP64</strain>
    </source>
</reference>
<dbReference type="InterPro" id="IPR017871">
    <property type="entry name" value="ABC_transporter-like_CS"/>
</dbReference>
<dbReference type="GO" id="GO:0005524">
    <property type="term" value="F:ATP binding"/>
    <property type="evidence" value="ECO:0007669"/>
    <property type="project" value="UniProtKB-KW"/>
</dbReference>
<gene>
    <name evidence="10" type="ORF">GEMMAAP_13270</name>
</gene>
<accession>A0A143BP53</accession>
<dbReference type="Pfam" id="PF00664">
    <property type="entry name" value="ABC_membrane"/>
    <property type="match status" value="1"/>
</dbReference>
<organism evidence="10 11">
    <name type="scientific">Gemmatimonas phototrophica</name>
    <dbReference type="NCBI Taxonomy" id="1379270"/>
    <lineage>
        <taxon>Bacteria</taxon>
        <taxon>Pseudomonadati</taxon>
        <taxon>Gemmatimonadota</taxon>
        <taxon>Gemmatimonadia</taxon>
        <taxon>Gemmatimonadales</taxon>
        <taxon>Gemmatimonadaceae</taxon>
        <taxon>Gemmatimonas</taxon>
    </lineage>
</organism>
<dbReference type="SUPFAM" id="SSF90123">
    <property type="entry name" value="ABC transporter transmembrane region"/>
    <property type="match status" value="1"/>
</dbReference>
<keyword evidence="2 7" id="KW-0812">Transmembrane</keyword>
<protein>
    <recommendedName>
        <fullName evidence="12">ABC transporter ATP-binding protein</fullName>
    </recommendedName>
</protein>
<dbReference type="STRING" id="1379270.GEMMAAP_13270"/>
<dbReference type="CDD" id="cd18576">
    <property type="entry name" value="ABC_6TM_bac_exporter_ABCB8_10_like"/>
    <property type="match status" value="1"/>
</dbReference>
<dbReference type="Gene3D" id="3.40.50.300">
    <property type="entry name" value="P-loop containing nucleotide triphosphate hydrolases"/>
    <property type="match status" value="1"/>
</dbReference>
<evidence type="ECO:0000256" key="5">
    <source>
        <dbReference type="ARBA" id="ARBA00022989"/>
    </source>
</evidence>
<evidence type="ECO:0008006" key="12">
    <source>
        <dbReference type="Google" id="ProtNLM"/>
    </source>
</evidence>
<dbReference type="GO" id="GO:0090374">
    <property type="term" value="P:oligopeptide export from mitochondrion"/>
    <property type="evidence" value="ECO:0007669"/>
    <property type="project" value="TreeGrafter"/>
</dbReference>
<evidence type="ECO:0000256" key="3">
    <source>
        <dbReference type="ARBA" id="ARBA00022741"/>
    </source>
</evidence>
<dbReference type="AlphaFoldDB" id="A0A143BP53"/>
<keyword evidence="5 7" id="KW-1133">Transmembrane helix</keyword>
<dbReference type="SMART" id="SM00382">
    <property type="entry name" value="AAA"/>
    <property type="match status" value="1"/>
</dbReference>
<dbReference type="InterPro" id="IPR027417">
    <property type="entry name" value="P-loop_NTPase"/>
</dbReference>
<dbReference type="Gene3D" id="1.20.1560.10">
    <property type="entry name" value="ABC transporter type 1, transmembrane domain"/>
    <property type="match status" value="1"/>
</dbReference>
<evidence type="ECO:0000256" key="4">
    <source>
        <dbReference type="ARBA" id="ARBA00022840"/>
    </source>
</evidence>
<feature type="domain" description="ABC transmembrane type-1" evidence="9">
    <location>
        <begin position="35"/>
        <end position="317"/>
    </location>
</feature>
<feature type="transmembrane region" description="Helical" evidence="7">
    <location>
        <begin position="159"/>
        <end position="192"/>
    </location>
</feature>
<evidence type="ECO:0000313" key="11">
    <source>
        <dbReference type="Proteomes" id="UP000076404"/>
    </source>
</evidence>
<comment type="subcellular location">
    <subcellularLocation>
        <location evidence="1">Cell membrane</location>
        <topology evidence="1">Multi-pass membrane protein</topology>
    </subcellularLocation>
</comment>
<dbReference type="InterPro" id="IPR003593">
    <property type="entry name" value="AAA+_ATPase"/>
</dbReference>
<dbReference type="InterPro" id="IPR039421">
    <property type="entry name" value="Type_1_exporter"/>
</dbReference>
<evidence type="ECO:0000256" key="1">
    <source>
        <dbReference type="ARBA" id="ARBA00004651"/>
    </source>
</evidence>
<feature type="domain" description="ABC transporter" evidence="8">
    <location>
        <begin position="352"/>
        <end position="587"/>
    </location>
</feature>
<dbReference type="eggNOG" id="COG1132">
    <property type="taxonomic scope" value="Bacteria"/>
</dbReference>
<evidence type="ECO:0000256" key="7">
    <source>
        <dbReference type="SAM" id="Phobius"/>
    </source>
</evidence>